<keyword evidence="2" id="KW-1185">Reference proteome</keyword>
<accession>A0ACA9KW66</accession>
<dbReference type="EMBL" id="CAJVPU010002211">
    <property type="protein sequence ID" value="CAG8497027.1"/>
    <property type="molecule type" value="Genomic_DNA"/>
</dbReference>
<proteinExistence type="predicted"/>
<name>A0ACA9KW66_9GLOM</name>
<protein>
    <submittedName>
        <fullName evidence="1">7599_t:CDS:1</fullName>
    </submittedName>
</protein>
<dbReference type="Proteomes" id="UP000789702">
    <property type="component" value="Unassembled WGS sequence"/>
</dbReference>
<evidence type="ECO:0000313" key="2">
    <source>
        <dbReference type="Proteomes" id="UP000789702"/>
    </source>
</evidence>
<organism evidence="1 2">
    <name type="scientific">Dentiscutata heterogama</name>
    <dbReference type="NCBI Taxonomy" id="1316150"/>
    <lineage>
        <taxon>Eukaryota</taxon>
        <taxon>Fungi</taxon>
        <taxon>Fungi incertae sedis</taxon>
        <taxon>Mucoromycota</taxon>
        <taxon>Glomeromycotina</taxon>
        <taxon>Glomeromycetes</taxon>
        <taxon>Diversisporales</taxon>
        <taxon>Gigasporaceae</taxon>
        <taxon>Dentiscutata</taxon>
    </lineage>
</organism>
<comment type="caution">
    <text evidence="1">The sequence shown here is derived from an EMBL/GenBank/DDBJ whole genome shotgun (WGS) entry which is preliminary data.</text>
</comment>
<sequence length="189" mass="21927">MANMQLKIASQVRLIYENDDYAEAKSYLKALSRWHERWALAYLKEYFFADMSSTKRGESINSLLKRFIDCKTRLTEFLAAFKCALNLCEEAEHISAYNAKDAYACKEITDYDDVHCFKLSRYERPDVIHQVYYDSHVLSCCCRNLEFAGIQKDLPELELAKDYVNFYSRSQLQTSGILASHESSSKSDS</sequence>
<reference evidence="1" key="1">
    <citation type="submission" date="2021-06" db="EMBL/GenBank/DDBJ databases">
        <authorList>
            <person name="Kallberg Y."/>
            <person name="Tangrot J."/>
            <person name="Rosling A."/>
        </authorList>
    </citation>
    <scope>NUCLEOTIDE SEQUENCE</scope>
    <source>
        <strain evidence="1">IL203A</strain>
    </source>
</reference>
<gene>
    <name evidence="1" type="ORF">DHETER_LOCUS2830</name>
</gene>
<evidence type="ECO:0000313" key="1">
    <source>
        <dbReference type="EMBL" id="CAG8497027.1"/>
    </source>
</evidence>